<feature type="compositionally biased region" description="Polar residues" evidence="2">
    <location>
        <begin position="340"/>
        <end position="353"/>
    </location>
</feature>
<evidence type="ECO:0000256" key="2">
    <source>
        <dbReference type="SAM" id="MobiDB-lite"/>
    </source>
</evidence>
<sequence length="608" mass="68170">MSERERDRSVERERDLHVEEGMRVDEKGLSHKSQKKDGGFSGNVAIPPRDEEWMHEEVSAVPETPLPTGTGVPLEKPCLEGSVSYKDALKPGQSNNKNYPMDEVVEEYWDGNLVDNDEDDMKIGVTVTDTETWPRLEFSETEKQRLEKKWGKSLIIKLLGGSIGYMQLRRRVQLMWGKAAEKIRNIAIWVRLPGLPGDYYDRKFFYNLGNKIGKAIKVDEMTLRRAKTMYARMCVEIDLNAPLVPAYEVDGNLLKIEYEGLHQICFACGKFGHEEIHCPKKKEELQNKSMLGGEQNQTKDGEGPQTEVGGGNGYGEWMKVNDQRKGRKRGQRESSKKLSEGQNGRQEKQNVSSRFAVLSELESDKATGGEKEVPRDILHDVTNIPPNTLKGDNFVGPKSSTAKLDMKNSEKKMSEASGTEKKKEKVTNGQDGVHSQIRQPRGEKGAKNGSNLCQKREFTEINKGARKATFLGHSEENKNGLKVNPPKALDIKPIESPAKDGDSDVGLPETMMAEPNPDKFLECLSENVMELEEEIPPDPNLFPGLSDVGNQWSLQRPNSNEQPEPNGFGSSQHKEFKGFLKENWTRDTGRGISPSSPGRPLKMFVGRG</sequence>
<protein>
    <recommendedName>
        <fullName evidence="3">CCHC-type domain-containing protein</fullName>
    </recommendedName>
</protein>
<gene>
    <name evidence="4" type="ORF">VNO77_33196</name>
</gene>
<reference evidence="4 5" key="1">
    <citation type="submission" date="2024-01" db="EMBL/GenBank/DDBJ databases">
        <title>The genomes of 5 underutilized Papilionoideae crops provide insights into root nodulation and disease resistanc.</title>
        <authorList>
            <person name="Jiang F."/>
        </authorList>
    </citation>
    <scope>NUCLEOTIDE SEQUENCE [LARGE SCALE GENOMIC DNA]</scope>
    <source>
        <strain evidence="4">LVBAO_FW01</strain>
        <tissue evidence="4">Leaves</tissue>
    </source>
</reference>
<evidence type="ECO:0000313" key="5">
    <source>
        <dbReference type="Proteomes" id="UP001367508"/>
    </source>
</evidence>
<feature type="compositionally biased region" description="Basic and acidic residues" evidence="2">
    <location>
        <begin position="404"/>
        <end position="426"/>
    </location>
</feature>
<evidence type="ECO:0000256" key="1">
    <source>
        <dbReference type="PROSITE-ProRule" id="PRU00047"/>
    </source>
</evidence>
<dbReference type="AlphaFoldDB" id="A0AAN9KCW7"/>
<feature type="compositionally biased region" description="Polar residues" evidence="2">
    <location>
        <begin position="548"/>
        <end position="571"/>
    </location>
</feature>
<dbReference type="GO" id="GO:0008270">
    <property type="term" value="F:zinc ion binding"/>
    <property type="evidence" value="ECO:0007669"/>
    <property type="project" value="UniProtKB-KW"/>
</dbReference>
<dbReference type="GO" id="GO:0003676">
    <property type="term" value="F:nucleic acid binding"/>
    <property type="evidence" value="ECO:0007669"/>
    <property type="project" value="InterPro"/>
</dbReference>
<evidence type="ECO:0000313" key="4">
    <source>
        <dbReference type="EMBL" id="KAK7314669.1"/>
    </source>
</evidence>
<feature type="compositionally biased region" description="Basic and acidic residues" evidence="2">
    <location>
        <begin position="362"/>
        <end position="379"/>
    </location>
</feature>
<accession>A0AAN9KCW7</accession>
<dbReference type="SUPFAM" id="SSF57756">
    <property type="entry name" value="Retrovirus zinc finger-like domains"/>
    <property type="match status" value="1"/>
</dbReference>
<dbReference type="InterPro" id="IPR040256">
    <property type="entry name" value="At4g02000-like"/>
</dbReference>
<proteinExistence type="predicted"/>
<keyword evidence="1" id="KW-0863">Zinc-finger</keyword>
<dbReference type="PROSITE" id="PS50158">
    <property type="entry name" value="ZF_CCHC"/>
    <property type="match status" value="1"/>
</dbReference>
<keyword evidence="1" id="KW-0862">Zinc</keyword>
<comment type="caution">
    <text evidence="4">The sequence shown here is derived from an EMBL/GenBank/DDBJ whole genome shotgun (WGS) entry which is preliminary data.</text>
</comment>
<feature type="region of interest" description="Disordered" evidence="2">
    <location>
        <begin position="534"/>
        <end position="608"/>
    </location>
</feature>
<feature type="compositionally biased region" description="Basic and acidic residues" evidence="2">
    <location>
        <begin position="572"/>
        <end position="589"/>
    </location>
</feature>
<feature type="region of interest" description="Disordered" evidence="2">
    <location>
        <begin position="291"/>
        <end position="514"/>
    </location>
</feature>
<organism evidence="4 5">
    <name type="scientific">Canavalia gladiata</name>
    <name type="common">Sword bean</name>
    <name type="synonym">Dolichos gladiatus</name>
    <dbReference type="NCBI Taxonomy" id="3824"/>
    <lineage>
        <taxon>Eukaryota</taxon>
        <taxon>Viridiplantae</taxon>
        <taxon>Streptophyta</taxon>
        <taxon>Embryophyta</taxon>
        <taxon>Tracheophyta</taxon>
        <taxon>Spermatophyta</taxon>
        <taxon>Magnoliopsida</taxon>
        <taxon>eudicotyledons</taxon>
        <taxon>Gunneridae</taxon>
        <taxon>Pentapetalae</taxon>
        <taxon>rosids</taxon>
        <taxon>fabids</taxon>
        <taxon>Fabales</taxon>
        <taxon>Fabaceae</taxon>
        <taxon>Papilionoideae</taxon>
        <taxon>50 kb inversion clade</taxon>
        <taxon>NPAAA clade</taxon>
        <taxon>indigoferoid/millettioid clade</taxon>
        <taxon>Phaseoleae</taxon>
        <taxon>Canavalia</taxon>
    </lineage>
</organism>
<feature type="region of interest" description="Disordered" evidence="2">
    <location>
        <begin position="1"/>
        <end position="47"/>
    </location>
</feature>
<evidence type="ECO:0000259" key="3">
    <source>
        <dbReference type="PROSITE" id="PS50158"/>
    </source>
</evidence>
<feature type="domain" description="CCHC-type" evidence="3">
    <location>
        <begin position="265"/>
        <end position="280"/>
    </location>
</feature>
<name>A0AAN9KCW7_CANGL</name>
<keyword evidence="1" id="KW-0479">Metal-binding</keyword>
<dbReference type="PANTHER" id="PTHR31286">
    <property type="entry name" value="GLYCINE-RICH CELL WALL STRUCTURAL PROTEIN 1.8-LIKE"/>
    <property type="match status" value="1"/>
</dbReference>
<dbReference type="InterPro" id="IPR001878">
    <property type="entry name" value="Znf_CCHC"/>
</dbReference>
<feature type="compositionally biased region" description="Basic and acidic residues" evidence="2">
    <location>
        <begin position="489"/>
        <end position="502"/>
    </location>
</feature>
<dbReference type="InterPro" id="IPR036875">
    <property type="entry name" value="Znf_CCHC_sf"/>
</dbReference>
<dbReference type="Proteomes" id="UP001367508">
    <property type="component" value="Unassembled WGS sequence"/>
</dbReference>
<dbReference type="EMBL" id="JAYMYQ010000008">
    <property type="protein sequence ID" value="KAK7314669.1"/>
    <property type="molecule type" value="Genomic_DNA"/>
</dbReference>
<dbReference type="PANTHER" id="PTHR31286:SF99">
    <property type="entry name" value="DUF4283 DOMAIN-CONTAINING PROTEIN"/>
    <property type="match status" value="1"/>
</dbReference>
<feature type="compositionally biased region" description="Basic and acidic residues" evidence="2">
    <location>
        <begin position="1"/>
        <end position="29"/>
    </location>
</feature>
<keyword evidence="5" id="KW-1185">Reference proteome</keyword>